<evidence type="ECO:0000313" key="4">
    <source>
        <dbReference type="Proteomes" id="UP000578531"/>
    </source>
</evidence>
<protein>
    <recommendedName>
        <fullName evidence="2">Asl1-like glycosyl hydrolase catalytic domain-containing protein</fullName>
    </recommendedName>
</protein>
<dbReference type="PANTHER" id="PTHR34154">
    <property type="entry name" value="ALKALI-SENSITIVE LINKAGE PROTEIN 1"/>
    <property type="match status" value="1"/>
</dbReference>
<feature type="signal peptide" evidence="1">
    <location>
        <begin position="1"/>
        <end position="21"/>
    </location>
</feature>
<dbReference type="InterPro" id="IPR053183">
    <property type="entry name" value="ASL1"/>
</dbReference>
<gene>
    <name evidence="3" type="ORF">HO173_012096</name>
</gene>
<name>A0A8H6CR08_9LECA</name>
<dbReference type="EMBL" id="JACCJC010000083">
    <property type="protein sequence ID" value="KAF6227656.1"/>
    <property type="molecule type" value="Genomic_DNA"/>
</dbReference>
<dbReference type="AlphaFoldDB" id="A0A8H6CR08"/>
<evidence type="ECO:0000259" key="2">
    <source>
        <dbReference type="Pfam" id="PF11790"/>
    </source>
</evidence>
<dbReference type="GO" id="GO:0009277">
    <property type="term" value="C:fungal-type cell wall"/>
    <property type="evidence" value="ECO:0007669"/>
    <property type="project" value="TreeGrafter"/>
</dbReference>
<keyword evidence="4" id="KW-1185">Reference proteome</keyword>
<proteinExistence type="predicted"/>
<sequence>MLFTSQSIFFAISALFSTLQAQPHGHIHHHGTSKRATGVVSGRGVVYADGNSGMAALGGKVSWSTDWTPWEDNPTNADLGNFAPQAWGLNNADGDPQKQFLTAFLDASSTFPEGATVLGFNEPEQVTQSWMTPQTAVDNWGGINDLKAQGHKICTPCPSNGNNNGTSGTGTVTLQYQSGIDQGTAWMSEFLAAAKGQYTFDCICGHWYGGQDNDLAADQSMIASQMGEMAALASEYGIEEIVIAEMQRVNGDQECEFVAWFQDTFLTDPQYAESGNKISAYSYNYDKFTLTSGDSLTTVGSAYIGEGSC</sequence>
<dbReference type="OrthoDB" id="43654at2759"/>
<dbReference type="PANTHER" id="PTHR34154:SF3">
    <property type="entry name" value="ALKALI-SENSITIVE LINKAGE PROTEIN 1"/>
    <property type="match status" value="1"/>
</dbReference>
<accession>A0A8H6CR08</accession>
<feature type="domain" description="Asl1-like glycosyl hydrolase catalytic" evidence="2">
    <location>
        <begin position="46"/>
        <end position="303"/>
    </location>
</feature>
<keyword evidence="1" id="KW-0732">Signal</keyword>
<dbReference type="GO" id="GO:0071966">
    <property type="term" value="P:fungal-type cell wall polysaccharide metabolic process"/>
    <property type="evidence" value="ECO:0007669"/>
    <property type="project" value="TreeGrafter"/>
</dbReference>
<dbReference type="GeneID" id="59293733"/>
<evidence type="ECO:0000256" key="1">
    <source>
        <dbReference type="SAM" id="SignalP"/>
    </source>
</evidence>
<reference evidence="3 4" key="1">
    <citation type="journal article" date="2020" name="Genomics">
        <title>Complete, high-quality genomes from long-read metagenomic sequencing of two wolf lichen thalli reveals enigmatic genome architecture.</title>
        <authorList>
            <person name="McKenzie S.K."/>
            <person name="Walston R.F."/>
            <person name="Allen J.L."/>
        </authorList>
    </citation>
    <scope>NUCLEOTIDE SEQUENCE [LARGE SCALE GENOMIC DNA]</scope>
    <source>
        <strain evidence="3">WasteWater2</strain>
    </source>
</reference>
<dbReference type="RefSeq" id="XP_037159147.1">
    <property type="nucleotide sequence ID" value="XM_037313969.1"/>
</dbReference>
<dbReference type="Proteomes" id="UP000578531">
    <property type="component" value="Unassembled WGS sequence"/>
</dbReference>
<dbReference type="InterPro" id="IPR017853">
    <property type="entry name" value="GH"/>
</dbReference>
<dbReference type="InterPro" id="IPR024655">
    <property type="entry name" value="Asl1_glyco_hydro_catalytic"/>
</dbReference>
<organism evidence="3 4">
    <name type="scientific">Letharia columbiana</name>
    <dbReference type="NCBI Taxonomy" id="112416"/>
    <lineage>
        <taxon>Eukaryota</taxon>
        <taxon>Fungi</taxon>
        <taxon>Dikarya</taxon>
        <taxon>Ascomycota</taxon>
        <taxon>Pezizomycotina</taxon>
        <taxon>Lecanoromycetes</taxon>
        <taxon>OSLEUM clade</taxon>
        <taxon>Lecanoromycetidae</taxon>
        <taxon>Lecanorales</taxon>
        <taxon>Lecanorineae</taxon>
        <taxon>Parmeliaceae</taxon>
        <taxon>Letharia</taxon>
    </lineage>
</organism>
<dbReference type="SUPFAM" id="SSF51445">
    <property type="entry name" value="(Trans)glycosidases"/>
    <property type="match status" value="1"/>
</dbReference>
<dbReference type="Pfam" id="PF11790">
    <property type="entry name" value="Glyco_hydro_cc"/>
    <property type="match status" value="1"/>
</dbReference>
<feature type="chain" id="PRO_5034223210" description="Asl1-like glycosyl hydrolase catalytic domain-containing protein" evidence="1">
    <location>
        <begin position="22"/>
        <end position="309"/>
    </location>
</feature>
<evidence type="ECO:0000313" key="3">
    <source>
        <dbReference type="EMBL" id="KAF6227656.1"/>
    </source>
</evidence>
<comment type="caution">
    <text evidence="3">The sequence shown here is derived from an EMBL/GenBank/DDBJ whole genome shotgun (WGS) entry which is preliminary data.</text>
</comment>